<comment type="caution">
    <text evidence="1">The sequence shown here is derived from an EMBL/GenBank/DDBJ whole genome shotgun (WGS) entry which is preliminary data.</text>
</comment>
<dbReference type="Proteomes" id="UP000037109">
    <property type="component" value="Unassembled WGS sequence"/>
</dbReference>
<gene>
    <name evidence="1" type="ORF">AF332_03665</name>
</gene>
<keyword evidence="2" id="KW-1185">Reference proteome</keyword>
<sequence length="127" mass="14957">MGAWGHELWEDDLSCDIQNEWNDLLDEGCSPRKATKIILESWLEEFQDYEDEEDALADLSILYISLAALQVRHRVLQSKIKKKAMEYLEKGGDLHLWKEGEKQDYEDRKKVLDEFKVKLSAVKPRLF</sequence>
<organism evidence="1 2">
    <name type="scientific">Sporosarcina globispora</name>
    <name type="common">Bacillus globisporus</name>
    <dbReference type="NCBI Taxonomy" id="1459"/>
    <lineage>
        <taxon>Bacteria</taxon>
        <taxon>Bacillati</taxon>
        <taxon>Bacillota</taxon>
        <taxon>Bacilli</taxon>
        <taxon>Bacillales</taxon>
        <taxon>Caryophanaceae</taxon>
        <taxon>Sporosarcina</taxon>
    </lineage>
</organism>
<dbReference type="AlphaFoldDB" id="A0A0M0G995"/>
<proteinExistence type="predicted"/>
<accession>A0A0M0G995</accession>
<reference evidence="2" key="1">
    <citation type="submission" date="2015-07" db="EMBL/GenBank/DDBJ databases">
        <title>Fjat-10036 dsm4.</title>
        <authorList>
            <person name="Liu B."/>
            <person name="Wang J."/>
            <person name="Zhu Y."/>
            <person name="Liu G."/>
            <person name="Chen Q."/>
            <person name="Chen Z."/>
            <person name="Lan J."/>
            <person name="Che J."/>
            <person name="Ge C."/>
            <person name="Shi H."/>
            <person name="Pan Z."/>
            <person name="Liu X."/>
        </authorList>
    </citation>
    <scope>NUCLEOTIDE SEQUENCE [LARGE SCALE GENOMIC DNA]</scope>
    <source>
        <strain evidence="2">DSM 4</strain>
    </source>
</reference>
<evidence type="ECO:0000313" key="2">
    <source>
        <dbReference type="Proteomes" id="UP000037109"/>
    </source>
</evidence>
<dbReference type="OrthoDB" id="362700at2"/>
<dbReference type="RefSeq" id="WP_053433359.1">
    <property type="nucleotide sequence ID" value="NZ_LGUF01000007.1"/>
</dbReference>
<dbReference type="PATRIC" id="fig|1459.3.peg.753"/>
<evidence type="ECO:0000313" key="1">
    <source>
        <dbReference type="EMBL" id="KON85996.1"/>
    </source>
</evidence>
<dbReference type="STRING" id="1459.AF332_03665"/>
<dbReference type="EMBL" id="LGUF01000007">
    <property type="protein sequence ID" value="KON85996.1"/>
    <property type="molecule type" value="Genomic_DNA"/>
</dbReference>
<protein>
    <submittedName>
        <fullName evidence="1">Uncharacterized protein</fullName>
    </submittedName>
</protein>
<name>A0A0M0G995_SPOGL</name>